<feature type="signal peptide" evidence="1">
    <location>
        <begin position="1"/>
        <end position="17"/>
    </location>
</feature>
<dbReference type="Proteomes" id="UP000703661">
    <property type="component" value="Unassembled WGS sequence"/>
</dbReference>
<gene>
    <name evidence="2" type="ORF">BGZ80_011094</name>
</gene>
<reference evidence="2" key="1">
    <citation type="journal article" date="2020" name="Fungal Divers.">
        <title>Resolving the Mortierellaceae phylogeny through synthesis of multi-gene phylogenetics and phylogenomics.</title>
        <authorList>
            <person name="Vandepol N."/>
            <person name="Liber J."/>
            <person name="Desiro A."/>
            <person name="Na H."/>
            <person name="Kennedy M."/>
            <person name="Barry K."/>
            <person name="Grigoriev I.V."/>
            <person name="Miller A.N."/>
            <person name="O'Donnell K."/>
            <person name="Stajich J.E."/>
            <person name="Bonito G."/>
        </authorList>
    </citation>
    <scope>NUCLEOTIDE SEQUENCE</scope>
    <source>
        <strain evidence="2">NRRL 2769</strain>
    </source>
</reference>
<comment type="caution">
    <text evidence="2">The sequence shown here is derived from an EMBL/GenBank/DDBJ whole genome shotgun (WGS) entry which is preliminary data.</text>
</comment>
<evidence type="ECO:0000256" key="1">
    <source>
        <dbReference type="SAM" id="SignalP"/>
    </source>
</evidence>
<protein>
    <submittedName>
        <fullName evidence="2">Uncharacterized protein</fullName>
    </submittedName>
</protein>
<feature type="chain" id="PRO_5040505347" evidence="1">
    <location>
        <begin position="18"/>
        <end position="154"/>
    </location>
</feature>
<proteinExistence type="predicted"/>
<organism evidence="2 3">
    <name type="scientific">Entomortierella chlamydospora</name>
    <dbReference type="NCBI Taxonomy" id="101097"/>
    <lineage>
        <taxon>Eukaryota</taxon>
        <taxon>Fungi</taxon>
        <taxon>Fungi incertae sedis</taxon>
        <taxon>Mucoromycota</taxon>
        <taxon>Mortierellomycotina</taxon>
        <taxon>Mortierellomycetes</taxon>
        <taxon>Mortierellales</taxon>
        <taxon>Mortierellaceae</taxon>
        <taxon>Entomortierella</taxon>
    </lineage>
</organism>
<dbReference type="EMBL" id="JAAAID010000085">
    <property type="protein sequence ID" value="KAG0022813.1"/>
    <property type="molecule type" value="Genomic_DNA"/>
</dbReference>
<dbReference type="AlphaFoldDB" id="A0A9P6N2U0"/>
<name>A0A9P6N2U0_9FUNG</name>
<dbReference type="OrthoDB" id="2313904at2759"/>
<keyword evidence="3" id="KW-1185">Reference proteome</keyword>
<evidence type="ECO:0000313" key="3">
    <source>
        <dbReference type="Proteomes" id="UP000703661"/>
    </source>
</evidence>
<evidence type="ECO:0000313" key="2">
    <source>
        <dbReference type="EMBL" id="KAG0022813.1"/>
    </source>
</evidence>
<keyword evidence="1" id="KW-0732">Signal</keyword>
<accession>A0A9P6N2U0</accession>
<sequence length="154" mass="16700">MVSLNLVLAAIMAPLLAAKTAHASFAYCIGINDYSALATGYAFTLKNDDGSTASDFFNLPFNHGLTLSDNGWKVKIGAFKNGHLQSLQITHNKYSFDSNVPFEKLCGYTDGRPKAIYGGCFDNGGSFCSTNYDSFKYSCTHGGVDMRSMPIYCP</sequence>